<comment type="function">
    <text evidence="15 16">Transfers mannose from GDP-mannose to dolichol monophosphate to form dolichol phosphate mannose (Dol-P-Man) which is the mannosyl donor in pathways leading to N-glycosylation, glycosyl phosphatidylinositol membrane anchoring, and O-mannosylation of proteins.</text>
</comment>
<sequence length="272" mass="29647">MSQRLTRSSSRGAPAQPSECDVSIIVPTYKECANLRPLTERVFAALGRDANAELIIVDDNSRDGSAEAVADLQRTYPNVRIIVRTDERGLSSAVLRGFADANGRLLICMDADLQHPPESLPDMIGVLQNADFVIGTRYAGGTFQVDKDWPLYRQVVSSGARLLARPLSALTDPMSGFFGLPASVFRRGAGRVNPIGFKIALELYVKCGIGAHAEVPIRFGVRTHGESKLTGKVIVHYLRHLLDLYMYKYPVAVVAIVVLVLFVAVAAAQRLL</sequence>
<dbReference type="UniPathway" id="UPA00378"/>
<name>A0A0G4J0P9_PLABS</name>
<dbReference type="Proteomes" id="UP000039324">
    <property type="component" value="Unassembled WGS sequence"/>
</dbReference>
<evidence type="ECO:0000256" key="17">
    <source>
        <dbReference type="SAM" id="Phobius"/>
    </source>
</evidence>
<evidence type="ECO:0000256" key="3">
    <source>
        <dbReference type="ARBA" id="ARBA00001946"/>
    </source>
</evidence>
<dbReference type="OMA" id="SAWANFY"/>
<feature type="domain" description="Glycosyltransferase 2-like" evidence="18">
    <location>
        <begin position="23"/>
        <end position="151"/>
    </location>
</feature>
<evidence type="ECO:0000256" key="5">
    <source>
        <dbReference type="ARBA" id="ARBA00004922"/>
    </source>
</evidence>
<dbReference type="InterPro" id="IPR001173">
    <property type="entry name" value="Glyco_trans_2-like"/>
</dbReference>
<dbReference type="GO" id="GO:0006506">
    <property type="term" value="P:GPI anchor biosynthetic process"/>
    <property type="evidence" value="ECO:0007669"/>
    <property type="project" value="TreeGrafter"/>
</dbReference>
<evidence type="ECO:0000313" key="22">
    <source>
        <dbReference type="Proteomes" id="UP000290189"/>
    </source>
</evidence>
<dbReference type="Gene3D" id="3.90.550.10">
    <property type="entry name" value="Spore Coat Polysaccharide Biosynthesis Protein SpsA, Chain A"/>
    <property type="match status" value="1"/>
</dbReference>
<evidence type="ECO:0000256" key="7">
    <source>
        <dbReference type="ARBA" id="ARBA00022676"/>
    </source>
</evidence>
<dbReference type="EC" id="2.4.1.83" evidence="16"/>
<dbReference type="PANTHER" id="PTHR43398:SF1">
    <property type="entry name" value="DOLICHOL-PHOSPHATE MANNOSYLTRANSFERASE SUBUNIT 1"/>
    <property type="match status" value="1"/>
</dbReference>
<evidence type="ECO:0000256" key="1">
    <source>
        <dbReference type="ARBA" id="ARBA00001913"/>
    </source>
</evidence>
<comment type="cofactor">
    <cofactor evidence="3">
        <name>Mg(2+)</name>
        <dbReference type="ChEBI" id="CHEBI:18420"/>
    </cofactor>
</comment>
<dbReference type="GO" id="GO:0004582">
    <property type="term" value="F:dolichyl-phosphate beta-D-mannosyltransferase activity"/>
    <property type="evidence" value="ECO:0007669"/>
    <property type="project" value="UniProtKB-UniRule"/>
</dbReference>
<dbReference type="AlphaFoldDB" id="A0A0G4J0P9"/>
<keyword evidence="8 16" id="KW-0808">Transferase</keyword>
<organism evidence="19 21">
    <name type="scientific">Plasmodiophora brassicae</name>
    <name type="common">Clubroot disease agent</name>
    <dbReference type="NCBI Taxonomy" id="37360"/>
    <lineage>
        <taxon>Eukaryota</taxon>
        <taxon>Sar</taxon>
        <taxon>Rhizaria</taxon>
        <taxon>Endomyxa</taxon>
        <taxon>Phytomyxea</taxon>
        <taxon>Plasmodiophorida</taxon>
        <taxon>Plasmodiophoridae</taxon>
        <taxon>Plasmodiophora</taxon>
    </lineage>
</organism>
<evidence type="ECO:0000313" key="19">
    <source>
        <dbReference type="EMBL" id="CEP01183.1"/>
    </source>
</evidence>
<evidence type="ECO:0000256" key="14">
    <source>
        <dbReference type="ARBA" id="ARBA00023211"/>
    </source>
</evidence>
<comment type="cofactor">
    <cofactor evidence="2">
        <name>Mn(2+)</name>
        <dbReference type="ChEBI" id="CHEBI:29035"/>
    </cofactor>
</comment>
<keyword evidence="10" id="KW-0479">Metal-binding</keyword>
<keyword evidence="12 17" id="KW-1133">Transmembrane helix</keyword>
<protein>
    <recommendedName>
        <fullName evidence="16">Dolichol-phosphate mannosyltransferase subunit 1</fullName>
        <ecNumber evidence="16">2.4.1.83</ecNumber>
    </recommendedName>
</protein>
<evidence type="ECO:0000256" key="8">
    <source>
        <dbReference type="ARBA" id="ARBA00022679"/>
    </source>
</evidence>
<evidence type="ECO:0000256" key="16">
    <source>
        <dbReference type="RuleBase" id="RU365083"/>
    </source>
</evidence>
<geneLocation type="mitochondrion" evidence="20"/>
<keyword evidence="11" id="KW-0460">Magnesium</keyword>
<keyword evidence="13 17" id="KW-0472">Membrane</keyword>
<keyword evidence="16" id="KW-0256">Endoplasmic reticulum</keyword>
<gene>
    <name evidence="19" type="ORF">PBRA_008495</name>
    <name evidence="20" type="ORF">PLBR_LOCUS8115</name>
</gene>
<dbReference type="OrthoDB" id="2603at2759"/>
<dbReference type="Proteomes" id="UP000290189">
    <property type="component" value="Unassembled WGS sequence"/>
</dbReference>
<evidence type="ECO:0000259" key="18">
    <source>
        <dbReference type="Pfam" id="PF00535"/>
    </source>
</evidence>
<dbReference type="Pfam" id="PF00535">
    <property type="entry name" value="Glycos_transf_2"/>
    <property type="match status" value="1"/>
</dbReference>
<dbReference type="GO" id="GO:0035269">
    <property type="term" value="P:protein O-linked glycosylation via mannose"/>
    <property type="evidence" value="ECO:0007669"/>
    <property type="project" value="TreeGrafter"/>
</dbReference>
<evidence type="ECO:0000256" key="4">
    <source>
        <dbReference type="ARBA" id="ARBA00004308"/>
    </source>
</evidence>
<evidence type="ECO:0000256" key="2">
    <source>
        <dbReference type="ARBA" id="ARBA00001936"/>
    </source>
</evidence>
<dbReference type="FunFam" id="3.90.550.10:FF:000119">
    <property type="entry name" value="Dolichol-phosphate mannosyltransferase subunit 1"/>
    <property type="match status" value="1"/>
</dbReference>
<evidence type="ECO:0000313" key="20">
    <source>
        <dbReference type="EMBL" id="SPR00900.1"/>
    </source>
</evidence>
<dbReference type="PANTHER" id="PTHR43398">
    <property type="entry name" value="DOLICHOL-PHOSPHATE MANNOSYLTRANSFERASE SUBUNIT 1"/>
    <property type="match status" value="1"/>
</dbReference>
<keyword evidence="14" id="KW-0464">Manganese</keyword>
<evidence type="ECO:0000256" key="10">
    <source>
        <dbReference type="ARBA" id="ARBA00022723"/>
    </source>
</evidence>
<keyword evidence="21" id="KW-1185">Reference proteome</keyword>
<dbReference type="GO" id="GO:0046872">
    <property type="term" value="F:metal ion binding"/>
    <property type="evidence" value="ECO:0007669"/>
    <property type="project" value="UniProtKB-KW"/>
</dbReference>
<dbReference type="InterPro" id="IPR029044">
    <property type="entry name" value="Nucleotide-diphossugar_trans"/>
</dbReference>
<comment type="cofactor">
    <cofactor evidence="1">
        <name>Ca(2+)</name>
        <dbReference type="ChEBI" id="CHEBI:29108"/>
    </cofactor>
</comment>
<accession>A0A0G4J0P9</accession>
<dbReference type="EMBL" id="OVEO01000015">
    <property type="protein sequence ID" value="SPR00900.1"/>
    <property type="molecule type" value="Genomic_DNA"/>
</dbReference>
<feature type="transmembrane region" description="Helical" evidence="17">
    <location>
        <begin position="249"/>
        <end position="268"/>
    </location>
</feature>
<comment type="similarity">
    <text evidence="6 16">Belongs to the glycosyltransferase 2 family.</text>
</comment>
<dbReference type="EMBL" id="CDSF01000111">
    <property type="protein sequence ID" value="CEP01183.1"/>
    <property type="molecule type" value="Genomic_DNA"/>
</dbReference>
<proteinExistence type="inferred from homology"/>
<dbReference type="InterPro" id="IPR039528">
    <property type="entry name" value="DPM1-like"/>
</dbReference>
<evidence type="ECO:0000256" key="11">
    <source>
        <dbReference type="ARBA" id="ARBA00022842"/>
    </source>
</evidence>
<dbReference type="STRING" id="37360.A0A0G4J0P9"/>
<comment type="catalytic activity">
    <reaction evidence="16">
        <text>a di-trans,poly-cis-dolichyl phosphate + GDP-alpha-D-mannose = a di-trans,poly-cis-dolichyl beta-D-mannosyl phosphate + GDP</text>
        <dbReference type="Rhea" id="RHEA:21184"/>
        <dbReference type="Rhea" id="RHEA-COMP:19498"/>
        <dbReference type="Rhea" id="RHEA-COMP:19501"/>
        <dbReference type="ChEBI" id="CHEBI:57527"/>
        <dbReference type="ChEBI" id="CHEBI:57683"/>
        <dbReference type="ChEBI" id="CHEBI:58189"/>
        <dbReference type="ChEBI" id="CHEBI:58211"/>
    </reaction>
</comment>
<keyword evidence="7 16" id="KW-0328">Glycosyltransferase</keyword>
<dbReference type="SUPFAM" id="SSF53448">
    <property type="entry name" value="Nucleotide-diphospho-sugar transferases"/>
    <property type="match status" value="1"/>
</dbReference>
<comment type="subunit">
    <text evidence="16">Component of the dolichol-phosphate mannose (DPM) synthase complex.</text>
</comment>
<comment type="pathway">
    <text evidence="5 16">Protein modification; protein glycosylation.</text>
</comment>
<comment type="subcellular location">
    <subcellularLocation>
        <location evidence="4">Endomembrane system</location>
    </subcellularLocation>
    <subcellularLocation>
        <location evidence="16">Endoplasmic reticulum</location>
    </subcellularLocation>
</comment>
<evidence type="ECO:0000256" key="12">
    <source>
        <dbReference type="ARBA" id="ARBA00022989"/>
    </source>
</evidence>
<evidence type="ECO:0000256" key="13">
    <source>
        <dbReference type="ARBA" id="ARBA00023136"/>
    </source>
</evidence>
<dbReference type="CDD" id="cd06442">
    <property type="entry name" value="DPM1_like"/>
    <property type="match status" value="1"/>
</dbReference>
<reference evidence="20 22" key="2">
    <citation type="submission" date="2018-03" db="EMBL/GenBank/DDBJ databases">
        <authorList>
            <person name="Fogelqvist J."/>
        </authorList>
    </citation>
    <scope>NUCLEOTIDE SEQUENCE [LARGE SCALE GENOMIC DNA]</scope>
</reference>
<keyword evidence="20" id="KW-0496">Mitochondrion</keyword>
<evidence type="ECO:0000256" key="15">
    <source>
        <dbReference type="ARBA" id="ARBA00053724"/>
    </source>
</evidence>
<evidence type="ECO:0000256" key="6">
    <source>
        <dbReference type="ARBA" id="ARBA00006739"/>
    </source>
</evidence>
<dbReference type="GO" id="GO:0006488">
    <property type="term" value="P:dolichol-linked oligosaccharide biosynthetic process"/>
    <property type="evidence" value="ECO:0007669"/>
    <property type="project" value="TreeGrafter"/>
</dbReference>
<reference evidence="19 21" key="1">
    <citation type="submission" date="2015-02" db="EMBL/GenBank/DDBJ databases">
        <authorList>
            <person name="Chooi Y.-H."/>
        </authorList>
    </citation>
    <scope>NUCLEOTIDE SEQUENCE [LARGE SCALE GENOMIC DNA]</scope>
    <source>
        <strain evidence="19">E3</strain>
    </source>
</reference>
<dbReference type="GO" id="GO:0005789">
    <property type="term" value="C:endoplasmic reticulum membrane"/>
    <property type="evidence" value="ECO:0007669"/>
    <property type="project" value="TreeGrafter"/>
</dbReference>
<evidence type="ECO:0000256" key="9">
    <source>
        <dbReference type="ARBA" id="ARBA00022692"/>
    </source>
</evidence>
<evidence type="ECO:0000313" key="21">
    <source>
        <dbReference type="Proteomes" id="UP000039324"/>
    </source>
</evidence>
<keyword evidence="9 17" id="KW-0812">Transmembrane</keyword>